<dbReference type="InterPro" id="IPR011990">
    <property type="entry name" value="TPR-like_helical_dom_sf"/>
</dbReference>
<dbReference type="PROSITE" id="PS50005">
    <property type="entry name" value="TPR"/>
    <property type="match status" value="1"/>
</dbReference>
<evidence type="ECO:0000259" key="1">
    <source>
        <dbReference type="Pfam" id="PF17128"/>
    </source>
</evidence>
<proteinExistence type="predicted"/>
<dbReference type="InterPro" id="IPR019734">
    <property type="entry name" value="TPR_rpt"/>
</dbReference>
<comment type="caution">
    <text evidence="2">The sequence shown here is derived from an EMBL/GenBank/DDBJ whole genome shotgun (WGS) entry which is preliminary data.</text>
</comment>
<dbReference type="SMART" id="SM00028">
    <property type="entry name" value="TPR"/>
    <property type="match status" value="2"/>
</dbReference>
<dbReference type="Pfam" id="PF13181">
    <property type="entry name" value="TPR_8"/>
    <property type="match status" value="2"/>
</dbReference>
<dbReference type="SUPFAM" id="SSF48452">
    <property type="entry name" value="TPR-like"/>
    <property type="match status" value="1"/>
</dbReference>
<sequence>MSNLTFEKMRIPGSHLGPEGAYPILYKQKMFEKESALDESEGLYINYGNILHMLPYASLDDYGRENDEQVFDVAVLENKFLKATFVPSLGGRMWSLYDKVNKRDLIINNPVFRPCNFSVRNAWFSGGVEWNCGVRGHSALTTDRVFAAPYELEDGTPVLRLYAFERIRATTFQMDFFLKDDMPFLFARMRLVNGSTEVKPVYWWSTIAVKQEEGARVIVPANEAYINQDEDPVYKRAIPMVDGVDLSYPTNHTIVVDHFYKIPENQRKYEAYVRSDGKGVIHASTRRLKGRKMFVWGTSVGGDNWQKYLTSEEGFDQPYLEIQAGLAPTQNESLPMPPKTAWEWLEAYGAVDFSPKSVHGGWQESKKAVQNWLDSVLPESEMDAMLATTHKAATSSAKAVLQGHGWGALDNMIQTTLGRKPVAPYLDFGEIGPAQQLWYRFLKNGFLDQPDPAQRPASFMVQNEWFELLKKTVRGADEDNWYAWYHLGLCYFARESFYQAKEAFERSMDLAQSTWGYHALANVYRALGEEKRSAFLMAKALSMNPSDLSLAKETLRFAYEAKEYGLMRSVYDNLTPEHKEAPMAQAYYAFALAHTGELQRAKEMLEKDGGLEIPDLREGDNCVPEEYIYIVRTLAARKGETLAAEDVKVPRKIDFRMFHATKGD</sequence>
<dbReference type="Pfam" id="PF17128">
    <property type="entry name" value="DUF5107"/>
    <property type="match status" value="1"/>
</dbReference>
<name>A0A644WV53_9ZZZZ</name>
<organism evidence="2">
    <name type="scientific">bioreactor metagenome</name>
    <dbReference type="NCBI Taxonomy" id="1076179"/>
    <lineage>
        <taxon>unclassified sequences</taxon>
        <taxon>metagenomes</taxon>
        <taxon>ecological metagenomes</taxon>
    </lineage>
</organism>
<feature type="domain" description="DUF5107" evidence="1">
    <location>
        <begin position="51"/>
        <end position="331"/>
    </location>
</feature>
<dbReference type="AlphaFoldDB" id="A0A644WV53"/>
<gene>
    <name evidence="2" type="ORF">SDC9_53873</name>
</gene>
<protein>
    <recommendedName>
        <fullName evidence="1">DUF5107 domain-containing protein</fullName>
    </recommendedName>
</protein>
<dbReference type="InterPro" id="IPR033396">
    <property type="entry name" value="DUF5107"/>
</dbReference>
<dbReference type="Gene3D" id="1.25.40.10">
    <property type="entry name" value="Tetratricopeptide repeat domain"/>
    <property type="match status" value="1"/>
</dbReference>
<accession>A0A644WV53</accession>
<evidence type="ECO:0000313" key="2">
    <source>
        <dbReference type="EMBL" id="MPM07567.1"/>
    </source>
</evidence>
<reference evidence="2" key="1">
    <citation type="submission" date="2019-08" db="EMBL/GenBank/DDBJ databases">
        <authorList>
            <person name="Kucharzyk K."/>
            <person name="Murdoch R.W."/>
            <person name="Higgins S."/>
            <person name="Loffler F."/>
        </authorList>
    </citation>
    <scope>NUCLEOTIDE SEQUENCE</scope>
</reference>
<dbReference type="EMBL" id="VSSQ01001350">
    <property type="protein sequence ID" value="MPM07567.1"/>
    <property type="molecule type" value="Genomic_DNA"/>
</dbReference>